<dbReference type="AlphaFoldDB" id="A0A5Q0M5R9"/>
<dbReference type="EMBL" id="CP045644">
    <property type="protein sequence ID" value="QFZ84528.1"/>
    <property type="molecule type" value="Genomic_DNA"/>
</dbReference>
<sequence length="122" mass="13762">MTKTIAFSHPRRGLEGTFATFRLGSKWAEKLTQGDTVELIDARTKRPLKTAKVVSVTTGELAAMASTFGRWAHNWQEHPVADRPQLLLESIRRRFKHWGPNRTADSAPCSVIFLKEVTDESL</sequence>
<protein>
    <recommendedName>
        <fullName evidence="3">ASCH domain-containing protein</fullName>
    </recommendedName>
</protein>
<name>A0A5Q0M5R9_VARPD</name>
<proteinExistence type="predicted"/>
<evidence type="ECO:0008006" key="3">
    <source>
        <dbReference type="Google" id="ProtNLM"/>
    </source>
</evidence>
<evidence type="ECO:0000313" key="1">
    <source>
        <dbReference type="EMBL" id="QFZ84528.1"/>
    </source>
</evidence>
<gene>
    <name evidence="1" type="ORF">GFK26_18030</name>
</gene>
<organism evidence="1 2">
    <name type="scientific">Variovorax paradoxus</name>
    <dbReference type="NCBI Taxonomy" id="34073"/>
    <lineage>
        <taxon>Bacteria</taxon>
        <taxon>Pseudomonadati</taxon>
        <taxon>Pseudomonadota</taxon>
        <taxon>Betaproteobacteria</taxon>
        <taxon>Burkholderiales</taxon>
        <taxon>Comamonadaceae</taxon>
        <taxon>Variovorax</taxon>
    </lineage>
</organism>
<accession>A0A5Q0M5R9</accession>
<evidence type="ECO:0000313" key="2">
    <source>
        <dbReference type="Proteomes" id="UP000326780"/>
    </source>
</evidence>
<dbReference type="RefSeq" id="WP_153283147.1">
    <property type="nucleotide sequence ID" value="NZ_CP045644.1"/>
</dbReference>
<reference evidence="1 2" key="1">
    <citation type="submission" date="2019-10" db="EMBL/GenBank/DDBJ databases">
        <title>Complete genome sequence of Variovorax paradoxus 5C-2.</title>
        <authorList>
            <person name="Gogoleva N.E."/>
            <person name="Balkin A.S."/>
        </authorList>
    </citation>
    <scope>NUCLEOTIDE SEQUENCE [LARGE SCALE GENOMIC DNA]</scope>
    <source>
        <strain evidence="1 2">5C-2</strain>
    </source>
</reference>
<dbReference type="Proteomes" id="UP000326780">
    <property type="component" value="Chromosome"/>
</dbReference>